<sequence>MSSSRPPLPSSTSVVSLLGGADELTIGISSRVLFCGQLEKRRDGAVRGGWASRLFVLTPDTLYYYRKTTELELLGEERGHIALGSITRVRALPQEEAPCTIVDPGVEHYYLEICTEDHLYLMRTLLREASTCESWSIAIEEQRKMLRVGKVDQYNSSLSSVACAEALPSPTLLARNHELSSRFEASPPRVAMVSVVHVSKQEAQPAEKVIKRGIEWGEKLDLGVIPQGGACVILLQNGGLGRIGTQALMSSWDSGHVCWIEVTDAELPTEVEISVTCKVLSQKNRLNSTKPSCAQEGLPKWIEWVDEGSSIGFLLMCLFVHLLYGVDGFHWSHKCCLTVGAALAISTILNGSARSAPTPVLTPRYLSPTNFLPKLQFTLVVHRCRIKMEGMEYTYPPASTGQ</sequence>
<dbReference type="PROSITE" id="PS50003">
    <property type="entry name" value="PH_DOMAIN"/>
    <property type="match status" value="1"/>
</dbReference>
<proteinExistence type="predicted"/>
<dbReference type="SMART" id="SM00233">
    <property type="entry name" value="PH"/>
    <property type="match status" value="1"/>
</dbReference>
<dbReference type="Proteomes" id="UP001162060">
    <property type="component" value="Unassembled WGS sequence"/>
</dbReference>
<dbReference type="SUPFAM" id="SSF50729">
    <property type="entry name" value="PH domain-like"/>
    <property type="match status" value="1"/>
</dbReference>
<dbReference type="EMBL" id="CAKLBY020000302">
    <property type="protein sequence ID" value="CAK7943381.1"/>
    <property type="molecule type" value="Genomic_DNA"/>
</dbReference>
<dbReference type="AlphaFoldDB" id="A0AAV1VA58"/>
<name>A0AAV1VA58_9STRA</name>
<reference evidence="2" key="1">
    <citation type="submission" date="2024-01" db="EMBL/GenBank/DDBJ databases">
        <authorList>
            <person name="Webb A."/>
        </authorList>
    </citation>
    <scope>NUCLEOTIDE SEQUENCE</scope>
    <source>
        <strain evidence="2">Pm1</strain>
    </source>
</reference>
<dbReference type="CDD" id="cd00821">
    <property type="entry name" value="PH"/>
    <property type="match status" value="1"/>
</dbReference>
<evidence type="ECO:0000313" key="2">
    <source>
        <dbReference type="EMBL" id="CAK7943381.1"/>
    </source>
</evidence>
<dbReference type="Gene3D" id="2.30.29.30">
    <property type="entry name" value="Pleckstrin-homology domain (PH domain)/Phosphotyrosine-binding domain (PTB)"/>
    <property type="match status" value="1"/>
</dbReference>
<comment type="caution">
    <text evidence="2">The sequence shown here is derived from an EMBL/GenBank/DDBJ whole genome shotgun (WGS) entry which is preliminary data.</text>
</comment>
<organism evidence="2 3">
    <name type="scientific">Peronospora matthiolae</name>
    <dbReference type="NCBI Taxonomy" id="2874970"/>
    <lineage>
        <taxon>Eukaryota</taxon>
        <taxon>Sar</taxon>
        <taxon>Stramenopiles</taxon>
        <taxon>Oomycota</taxon>
        <taxon>Peronosporomycetes</taxon>
        <taxon>Peronosporales</taxon>
        <taxon>Peronosporaceae</taxon>
        <taxon>Peronospora</taxon>
    </lineage>
</organism>
<feature type="domain" description="PH" evidence="1">
    <location>
        <begin position="31"/>
        <end position="144"/>
    </location>
</feature>
<protein>
    <recommendedName>
        <fullName evidence="1">PH domain-containing protein</fullName>
    </recommendedName>
</protein>
<evidence type="ECO:0000259" key="1">
    <source>
        <dbReference type="PROSITE" id="PS50003"/>
    </source>
</evidence>
<evidence type="ECO:0000313" key="3">
    <source>
        <dbReference type="Proteomes" id="UP001162060"/>
    </source>
</evidence>
<accession>A0AAV1VA58</accession>
<dbReference type="InterPro" id="IPR001849">
    <property type="entry name" value="PH_domain"/>
</dbReference>
<dbReference type="InterPro" id="IPR011993">
    <property type="entry name" value="PH-like_dom_sf"/>
</dbReference>
<gene>
    <name evidence="2" type="ORF">PM001_LOCUS28531</name>
</gene>